<protein>
    <recommendedName>
        <fullName evidence="5">PLD phosphodiesterase domain-containing protein</fullName>
    </recommendedName>
</protein>
<sequence>MREANDDISLLAALKGAKFEASLVTTFNATLPFYEEVVLRRLQAADSRHNVVLMDAVQCARSWATPSLRPRLAGSAYALIPMAVPGAFHPKICLLASKKRCVLFIGSHNLTLSGFGFNREVTTRIDVRPDSDPAHRLVLSHVWSLVSEWLRTQEGTLAPSVLEAAHRIGELVPEADGAQSKLSDIRLLGQSTSGPSLLEQLDHAIPAAPRRVVVMGAFFDTQHAFLKALEARWPGASIKVIIDPKTVKLGGRPKGIRSQFVDSRKLWMEKAEHYLHAKALLLDFGDSHMLVAGSANPSRPAWLGGTRANFEAMLVRPNVEVATSSFASDLAQGFAARAMDDADLRSIPITHQDDENDAEAPSAPMRIAVLAAGTSAVPIPASDSAGFADFVMHLQDGSHTALVSLGRSEDGDVIVELGERASEVRWLELSGRGSKLLRVIIHHDSALGRGVVRSHRAALQDALAGLDFSGANIESLIQQIERAIFDDPEQVVSPPPSAVRSGAGEQTPIASARPASLAVHIDDSSRAKKSKRKRLLQAGSLLDVLDALLYRLGQGLPRSAASNPETPAFSEEELVGTENEEASQEPPPALTLQAVEAVRKRLKQVVRRMIKQLKAAQSETKPDVRAAKARTGVVQLVAVLSLVREFRRLRHQPQWRRMGGFIDSETRQDLLSQSMVIIFGRAQGIARDIRAHDGEDEVVELGQVRALLAWLAWDIGHSLMKRIEPMAPKATKDDLVATYAYLYDLLPAIAVDDEDTAQLASSVRMTNTPTADESANGESWLTHHIMTGLEVATAPATAYLDREGIKVGDLMHFPHSNPPRFSVVVDATAQDICLSELDAERRFTRFAWRTASRARLAQTS</sequence>
<evidence type="ECO:0000256" key="2">
    <source>
        <dbReference type="SAM" id="MobiDB-lite"/>
    </source>
</evidence>
<feature type="region of interest" description="Disordered" evidence="2">
    <location>
        <begin position="557"/>
        <end position="588"/>
    </location>
</feature>
<dbReference type="Gene3D" id="3.30.870.10">
    <property type="entry name" value="Endonuclease Chain A"/>
    <property type="match status" value="1"/>
</dbReference>
<reference evidence="3 4" key="1">
    <citation type="submission" date="2015-03" db="EMBL/GenBank/DDBJ databases">
        <title>Draft genome sequences of the Burkholderia contaminans strains LMG 23361 and FFH2055 and Burkholderia cenocepacia K56-2.</title>
        <authorList>
            <person name="Bloodworth R.A."/>
            <person name="Selin C."/>
            <person name="Lopez De Volder M.A."/>
            <person name="Degrossi J."/>
            <person name="Drevinek P."/>
            <person name="Galanternik L."/>
            <person name="Cardona S.T."/>
        </authorList>
    </citation>
    <scope>NUCLEOTIDE SEQUENCE [LARGE SCALE GENOMIC DNA]</scope>
    <source>
        <strain evidence="3 4">LMG 23361</strain>
    </source>
</reference>
<feature type="region of interest" description="Disordered" evidence="2">
    <location>
        <begin position="489"/>
        <end position="532"/>
    </location>
</feature>
<gene>
    <name evidence="3" type="ORF">WR31_02095</name>
</gene>
<proteinExistence type="predicted"/>
<keyword evidence="1" id="KW-0175">Coiled coil</keyword>
<feature type="compositionally biased region" description="Acidic residues" evidence="2">
    <location>
        <begin position="570"/>
        <end position="583"/>
    </location>
</feature>
<feature type="coiled-coil region" evidence="1">
    <location>
        <begin position="592"/>
        <end position="619"/>
    </location>
</feature>
<name>A0ABD4B2D4_9BURK</name>
<dbReference type="Proteomes" id="UP000034400">
    <property type="component" value="Unassembled WGS sequence"/>
</dbReference>
<organism evidence="3 4">
    <name type="scientific">Burkholderia contaminans LMG 23361</name>
    <dbReference type="NCBI Taxonomy" id="1334628"/>
    <lineage>
        <taxon>Bacteria</taxon>
        <taxon>Pseudomonadati</taxon>
        <taxon>Pseudomonadota</taxon>
        <taxon>Betaproteobacteria</taxon>
        <taxon>Burkholderiales</taxon>
        <taxon>Burkholderiaceae</taxon>
        <taxon>Burkholderia</taxon>
        <taxon>Burkholderia cepacia complex</taxon>
    </lineage>
</organism>
<evidence type="ECO:0008006" key="5">
    <source>
        <dbReference type="Google" id="ProtNLM"/>
    </source>
</evidence>
<accession>A0ABD4B2D4</accession>
<evidence type="ECO:0000256" key="1">
    <source>
        <dbReference type="SAM" id="Coils"/>
    </source>
</evidence>
<dbReference type="AlphaFoldDB" id="A0ABD4B2D4"/>
<dbReference type="SUPFAM" id="SSF56024">
    <property type="entry name" value="Phospholipase D/nuclease"/>
    <property type="match status" value="1"/>
</dbReference>
<evidence type="ECO:0000313" key="3">
    <source>
        <dbReference type="EMBL" id="KKL44007.1"/>
    </source>
</evidence>
<dbReference type="EMBL" id="LASD01000001">
    <property type="protein sequence ID" value="KKL44007.1"/>
    <property type="molecule type" value="Genomic_DNA"/>
</dbReference>
<evidence type="ECO:0000313" key="4">
    <source>
        <dbReference type="Proteomes" id="UP000034400"/>
    </source>
</evidence>
<comment type="caution">
    <text evidence="3">The sequence shown here is derived from an EMBL/GenBank/DDBJ whole genome shotgun (WGS) entry which is preliminary data.</text>
</comment>
<dbReference type="RefSeq" id="WP_046543556.1">
    <property type="nucleotide sequence ID" value="NZ_LASD01000001.1"/>
</dbReference>